<protein>
    <recommendedName>
        <fullName evidence="7">Chaplin domain-containing protein</fullName>
    </recommendedName>
</protein>
<feature type="region of interest" description="Disordered" evidence="4">
    <location>
        <begin position="128"/>
        <end position="148"/>
    </location>
</feature>
<feature type="domain" description="Chaplin" evidence="7">
    <location>
        <begin position="322"/>
        <end position="362"/>
    </location>
</feature>
<evidence type="ECO:0000313" key="8">
    <source>
        <dbReference type="EMBL" id="GGK74249.1"/>
    </source>
</evidence>
<feature type="domain" description="Chaplin" evidence="7">
    <location>
        <begin position="202"/>
        <end position="242"/>
    </location>
</feature>
<feature type="domain" description="Chaplin" evidence="7">
    <location>
        <begin position="378"/>
        <end position="418"/>
    </location>
</feature>
<keyword evidence="3" id="KW-0034">Amyloid</keyword>
<comment type="caution">
    <text evidence="8">The sequence shown here is derived from an EMBL/GenBank/DDBJ whole genome shotgun (WGS) entry which is preliminary data.</text>
</comment>
<keyword evidence="5" id="KW-0812">Transmembrane</keyword>
<dbReference type="InterPro" id="IPR005528">
    <property type="entry name" value="ChpA-H"/>
</dbReference>
<keyword evidence="9" id="KW-1185">Reference proteome</keyword>
<keyword evidence="6" id="KW-0732">Signal</keyword>
<dbReference type="Proteomes" id="UP000645217">
    <property type="component" value="Unassembled WGS sequence"/>
</dbReference>
<feature type="domain" description="Chaplin" evidence="7">
    <location>
        <begin position="89"/>
        <end position="129"/>
    </location>
</feature>
<evidence type="ECO:0000256" key="6">
    <source>
        <dbReference type="SAM" id="SignalP"/>
    </source>
</evidence>
<gene>
    <name evidence="8" type="ORF">GCM10007964_16370</name>
</gene>
<dbReference type="PROSITE" id="PS51884">
    <property type="entry name" value="CHAPLIN"/>
    <property type="match status" value="6"/>
</dbReference>
<evidence type="ECO:0000256" key="2">
    <source>
        <dbReference type="ARBA" id="ARBA00022889"/>
    </source>
</evidence>
<dbReference type="AlphaFoldDB" id="A0A917QWU9"/>
<evidence type="ECO:0000256" key="4">
    <source>
        <dbReference type="SAM" id="MobiDB-lite"/>
    </source>
</evidence>
<dbReference type="Pfam" id="PF03777">
    <property type="entry name" value="ChpA-C"/>
    <property type="match status" value="6"/>
</dbReference>
<sequence length="581" mass="53870">MRTWAKGSAPAALLALGVMALGSGTAVADTSGTGSVAGGNQVNLPITLPVDISGNAVGVIGESSASSRGGASVQGGGGSAAIQGSTSGRGSVLGGNQVNAPITAPINACGNAVSLVGRSDAGCRGGATVKNGGGSGGTGGTTDGRHSVLGGNQVNAPITAPINACGNAVAIFGEATAGCRGGASVVKGGGARGAGGNRTSGHGSVLGGNQVVAPITAPVDICGNSVALIGEAFSGCRGGAHVKGGPGNGYGGHGPRPGGGAGHNVTDGGHSIGGGNQIVAPILVPIELCGNAVGNADAGCPGGVTARPGGPGGAGGNRTSGHGSVLGGNQVVAPITAPVDICGNSVAVLGGAFSGCRGGASVKGGGGSGAGGNRTDGRHSVLGGNQVVAPITAPINVCGNAVAVLGDAAAGCLGGARVGGPGGRYGQSAHASGQVSGAKAQGAGLLSELPLVPALVGKTGTASSGPVALPPKAAPLPMLPAAPAQPAGMPLKGAAANGPLEQVTGTVAKTPVGQAVAGTPVGGVAEGRTVRDLPVNPGLMSAEQPLGLTGMNTGSLVALLAGVLLTAGATLFAGARRLRRR</sequence>
<evidence type="ECO:0000259" key="7">
    <source>
        <dbReference type="PROSITE" id="PS51884"/>
    </source>
</evidence>
<reference evidence="8" key="2">
    <citation type="submission" date="2020-09" db="EMBL/GenBank/DDBJ databases">
        <authorList>
            <person name="Sun Q."/>
            <person name="Ohkuma M."/>
        </authorList>
    </citation>
    <scope>NUCLEOTIDE SEQUENCE</scope>
    <source>
        <strain evidence="8">JCM 13064</strain>
    </source>
</reference>
<accession>A0A917QWU9</accession>
<feature type="transmembrane region" description="Helical" evidence="5">
    <location>
        <begin position="556"/>
        <end position="575"/>
    </location>
</feature>
<feature type="compositionally biased region" description="Gly residues" evidence="4">
    <location>
        <begin position="131"/>
        <end position="142"/>
    </location>
</feature>
<reference evidence="8" key="1">
    <citation type="journal article" date="2014" name="Int. J. Syst. Evol. Microbiol.">
        <title>Complete genome sequence of Corynebacterium casei LMG S-19264T (=DSM 44701T), isolated from a smear-ripened cheese.</title>
        <authorList>
            <consortium name="US DOE Joint Genome Institute (JGI-PGF)"/>
            <person name="Walter F."/>
            <person name="Albersmeier A."/>
            <person name="Kalinowski J."/>
            <person name="Ruckert C."/>
        </authorList>
    </citation>
    <scope>NUCLEOTIDE SEQUENCE</scope>
    <source>
        <strain evidence="8">JCM 13064</strain>
    </source>
</reference>
<keyword evidence="5" id="KW-0472">Membrane</keyword>
<proteinExistence type="predicted"/>
<keyword evidence="1" id="KW-0134">Cell wall</keyword>
<feature type="chain" id="PRO_5037687066" description="Chaplin domain-containing protein" evidence="6">
    <location>
        <begin position="29"/>
        <end position="581"/>
    </location>
</feature>
<keyword evidence="2" id="KW-0130">Cell adhesion</keyword>
<dbReference type="EMBL" id="BMNT01000007">
    <property type="protein sequence ID" value="GGK74249.1"/>
    <property type="molecule type" value="Genomic_DNA"/>
</dbReference>
<feature type="domain" description="Chaplin" evidence="7">
    <location>
        <begin position="33"/>
        <end position="73"/>
    </location>
</feature>
<evidence type="ECO:0000313" key="9">
    <source>
        <dbReference type="Proteomes" id="UP000645217"/>
    </source>
</evidence>
<keyword evidence="1" id="KW-0964">Secreted</keyword>
<feature type="signal peptide" evidence="6">
    <location>
        <begin position="1"/>
        <end position="28"/>
    </location>
</feature>
<evidence type="ECO:0000256" key="3">
    <source>
        <dbReference type="ARBA" id="ARBA00023087"/>
    </source>
</evidence>
<name>A0A917QWU9_9ACTN</name>
<keyword evidence="5" id="KW-1133">Transmembrane helix</keyword>
<feature type="domain" description="Chaplin" evidence="7">
    <location>
        <begin position="145"/>
        <end position="185"/>
    </location>
</feature>
<evidence type="ECO:0000256" key="5">
    <source>
        <dbReference type="SAM" id="Phobius"/>
    </source>
</evidence>
<dbReference type="GO" id="GO:0007155">
    <property type="term" value="P:cell adhesion"/>
    <property type="evidence" value="ECO:0007669"/>
    <property type="project" value="UniProtKB-KW"/>
</dbReference>
<organism evidence="8 9">
    <name type="scientific">Sphaerisporangium melleum</name>
    <dbReference type="NCBI Taxonomy" id="321316"/>
    <lineage>
        <taxon>Bacteria</taxon>
        <taxon>Bacillati</taxon>
        <taxon>Actinomycetota</taxon>
        <taxon>Actinomycetes</taxon>
        <taxon>Streptosporangiales</taxon>
        <taxon>Streptosporangiaceae</taxon>
        <taxon>Sphaerisporangium</taxon>
    </lineage>
</organism>
<evidence type="ECO:0000256" key="1">
    <source>
        <dbReference type="ARBA" id="ARBA00022512"/>
    </source>
</evidence>
<dbReference type="RefSeq" id="WP_189162327.1">
    <property type="nucleotide sequence ID" value="NZ_BMNT01000007.1"/>
</dbReference>